<dbReference type="PROSITE" id="PS50293">
    <property type="entry name" value="TPR_REGION"/>
    <property type="match status" value="1"/>
</dbReference>
<comment type="caution">
    <text evidence="4">The sequence shown here is derived from an EMBL/GenBank/DDBJ whole genome shotgun (WGS) entry which is preliminary data.</text>
</comment>
<evidence type="ECO:0000313" key="5">
    <source>
        <dbReference type="Proteomes" id="UP000179797"/>
    </source>
</evidence>
<organism evidence="4 5">
    <name type="scientific">Flammeovirga pacifica</name>
    <dbReference type="NCBI Taxonomy" id="915059"/>
    <lineage>
        <taxon>Bacteria</taxon>
        <taxon>Pseudomonadati</taxon>
        <taxon>Bacteroidota</taxon>
        <taxon>Cytophagia</taxon>
        <taxon>Cytophagales</taxon>
        <taxon>Flammeovirgaceae</taxon>
        <taxon>Flammeovirga</taxon>
    </lineage>
</organism>
<reference evidence="4 5" key="1">
    <citation type="journal article" date="2012" name="Int. J. Syst. Evol. Microbiol.">
        <title>Flammeovirga pacifica sp. nov., isolated from deep-sea sediment.</title>
        <authorList>
            <person name="Xu H."/>
            <person name="Fu Y."/>
            <person name="Yang N."/>
            <person name="Ding Z."/>
            <person name="Lai Q."/>
            <person name="Zeng R."/>
        </authorList>
    </citation>
    <scope>NUCLEOTIDE SEQUENCE [LARGE SCALE GENOMIC DNA]</scope>
    <source>
        <strain evidence="5">DSM 24597 / LMG 26175 / WPAGA1</strain>
    </source>
</reference>
<keyword evidence="5" id="KW-1185">Reference proteome</keyword>
<sequence>MKQRILLIGFLILSINIFAKSEKKFWESYKKADFTTASRIGEELGNSNIDYLFLSSICNHNNYDYDVYYQKSDYYHQFKNGNYETLEKLLKKNYDEEDYSINNLMGIIKNQIPSINLKPAVTYFQKSLELKSNNPIAHNYLSMIYIQNGEIDKGIAFAQTAIKEDNTYPEPYNNLTFGYYQKGENKKASDNLIECMKMCLKNTNSTYQNFIQISCKEVTLLLNNTMIGVPSFRDNAYREYLFTELKGRNNTLLSLANQFYEYNSYKEVNLILDEIKVDKSNQGKFYFLKSMNSLMAGDTIQHRKNLDQLVRIKAVEYTLDVGNYCYANQDMNLALEAYEKAESIINSEELKVKILANIGTVNLQLGKYEEAISTFEKVLKINAKDDITLTNLGATYFFKNDHVKAKKYLLEAKKNCTSQNQMDAIELWLNKVESK</sequence>
<gene>
    <name evidence="4" type="ORF">NH26_23475</name>
</gene>
<dbReference type="Pfam" id="PF13424">
    <property type="entry name" value="TPR_12"/>
    <property type="match status" value="1"/>
</dbReference>
<feature type="repeat" description="TPR" evidence="3">
    <location>
        <begin position="352"/>
        <end position="385"/>
    </location>
</feature>
<dbReference type="SMART" id="SM00028">
    <property type="entry name" value="TPR"/>
    <property type="match status" value="5"/>
</dbReference>
<keyword evidence="2 3" id="KW-0802">TPR repeat</keyword>
<dbReference type="PANTHER" id="PTHR45586">
    <property type="entry name" value="TPR REPEAT-CONTAINING PROTEIN PA4667"/>
    <property type="match status" value="1"/>
</dbReference>
<evidence type="ECO:0000256" key="3">
    <source>
        <dbReference type="PROSITE-ProRule" id="PRU00339"/>
    </source>
</evidence>
<dbReference type="STRING" id="915059.NH26_23475"/>
<name>A0A1S1YU50_FLAPC</name>
<dbReference type="InterPro" id="IPR011990">
    <property type="entry name" value="TPR-like_helical_dom_sf"/>
</dbReference>
<evidence type="ECO:0000256" key="2">
    <source>
        <dbReference type="ARBA" id="ARBA00022803"/>
    </source>
</evidence>
<accession>A0A1S1YU50</accession>
<evidence type="ECO:0008006" key="6">
    <source>
        <dbReference type="Google" id="ProtNLM"/>
    </source>
</evidence>
<keyword evidence="1" id="KW-0677">Repeat</keyword>
<proteinExistence type="predicted"/>
<dbReference type="InterPro" id="IPR051012">
    <property type="entry name" value="CellSynth/LPSAsmb/PSIAsmb"/>
</dbReference>
<protein>
    <recommendedName>
        <fullName evidence="6">Tetratricopeptide repeat protein</fullName>
    </recommendedName>
</protein>
<evidence type="ECO:0000256" key="1">
    <source>
        <dbReference type="ARBA" id="ARBA00022737"/>
    </source>
</evidence>
<evidence type="ECO:0000313" key="4">
    <source>
        <dbReference type="EMBL" id="OHX64538.1"/>
    </source>
</evidence>
<dbReference type="Proteomes" id="UP000179797">
    <property type="component" value="Unassembled WGS sequence"/>
</dbReference>
<dbReference type="InterPro" id="IPR019734">
    <property type="entry name" value="TPR_rpt"/>
</dbReference>
<dbReference type="OrthoDB" id="9811837at2"/>
<dbReference type="PROSITE" id="PS50005">
    <property type="entry name" value="TPR"/>
    <property type="match status" value="1"/>
</dbReference>
<dbReference type="PANTHER" id="PTHR45586:SF1">
    <property type="entry name" value="LIPOPOLYSACCHARIDE ASSEMBLY PROTEIN B"/>
    <property type="match status" value="1"/>
</dbReference>
<dbReference type="EMBL" id="JRYR02000002">
    <property type="protein sequence ID" value="OHX64538.1"/>
    <property type="molecule type" value="Genomic_DNA"/>
</dbReference>
<dbReference type="AlphaFoldDB" id="A0A1S1YU50"/>
<dbReference type="Gene3D" id="1.25.40.10">
    <property type="entry name" value="Tetratricopeptide repeat domain"/>
    <property type="match status" value="2"/>
</dbReference>
<dbReference type="RefSeq" id="WP_044217051.1">
    <property type="nucleotide sequence ID" value="NZ_JRYR02000002.1"/>
</dbReference>
<dbReference type="SUPFAM" id="SSF48452">
    <property type="entry name" value="TPR-like"/>
    <property type="match status" value="2"/>
</dbReference>